<evidence type="ECO:0000256" key="9">
    <source>
        <dbReference type="ARBA" id="ARBA00075216"/>
    </source>
</evidence>
<dbReference type="SUPFAM" id="SSF89028">
    <property type="entry name" value="Cobalamin adenosyltransferase-like"/>
    <property type="match status" value="1"/>
</dbReference>
<protein>
    <recommendedName>
        <fullName evidence="8">Corrinoid adenosyltransferase MMAB</fullName>
    </recommendedName>
    <alternativeName>
        <fullName evidence="9">ATP:co(I)rrinoid adenosyltransferase MMAB</fullName>
    </alternativeName>
</protein>
<keyword evidence="5 10" id="KW-0067">ATP-binding</keyword>
<organism evidence="12 13">
    <name type="scientific">Klebsormidium nitens</name>
    <name type="common">Green alga</name>
    <name type="synonym">Ulothrix nitens</name>
    <dbReference type="NCBI Taxonomy" id="105231"/>
    <lineage>
        <taxon>Eukaryota</taxon>
        <taxon>Viridiplantae</taxon>
        <taxon>Streptophyta</taxon>
        <taxon>Klebsormidiophyceae</taxon>
        <taxon>Klebsormidiales</taxon>
        <taxon>Klebsormidiaceae</taxon>
        <taxon>Klebsormidium</taxon>
    </lineage>
</organism>
<dbReference type="Gene3D" id="1.20.1200.10">
    <property type="entry name" value="Cobalamin adenosyltransferase-like"/>
    <property type="match status" value="1"/>
</dbReference>
<evidence type="ECO:0000313" key="12">
    <source>
        <dbReference type="EMBL" id="GAQ81152.1"/>
    </source>
</evidence>
<dbReference type="InterPro" id="IPR036451">
    <property type="entry name" value="CblAdoTrfase-like_sf"/>
</dbReference>
<dbReference type="EMBL" id="DF237021">
    <property type="protein sequence ID" value="GAQ81152.1"/>
    <property type="molecule type" value="Genomic_DNA"/>
</dbReference>
<dbReference type="Proteomes" id="UP000054558">
    <property type="component" value="Unassembled WGS sequence"/>
</dbReference>
<accession>A0A1Y1HTI3</accession>
<dbReference type="AlphaFoldDB" id="A0A1Y1HTI3"/>
<comment type="function">
    <text evidence="7">Converts cob(I)alamin to adenosylcobalamin (adenosylcob(III)alamin), a coenzyme for methylmalonyl-CoA mutase, therefore participates in the final step of the vitamin B12 conversion. Generates adenosylcobalamin (AdoCbl) and directly delivers the cofactor to MUT in a transfer that is stimulated by ATP-binding to MMAB and gated by MMAA.</text>
</comment>
<evidence type="ECO:0000256" key="3">
    <source>
        <dbReference type="ARBA" id="ARBA00022679"/>
    </source>
</evidence>
<evidence type="ECO:0000256" key="10">
    <source>
        <dbReference type="RuleBase" id="RU366026"/>
    </source>
</evidence>
<evidence type="ECO:0000256" key="4">
    <source>
        <dbReference type="ARBA" id="ARBA00022741"/>
    </source>
</evidence>
<name>A0A1Y1HTI3_KLENI</name>
<evidence type="ECO:0000256" key="5">
    <source>
        <dbReference type="ARBA" id="ARBA00022840"/>
    </source>
</evidence>
<dbReference type="FunFam" id="1.20.1200.10:FF:000001">
    <property type="entry name" value="Cob(I)yrinic acid a,c-diamide adenosyltransferase"/>
    <property type="match status" value="1"/>
</dbReference>
<dbReference type="InterPro" id="IPR016030">
    <property type="entry name" value="CblAdoTrfase-like"/>
</dbReference>
<dbReference type="InterPro" id="IPR029499">
    <property type="entry name" value="PduO-typ"/>
</dbReference>
<feature type="domain" description="Cobalamin adenosyltransferase-like" evidence="11">
    <location>
        <begin position="79"/>
        <end position="248"/>
    </location>
</feature>
<sequence>MSLVKILWRHIGTEAAIDRSILKTRRLLPLSMPSYRMTSEVGTLGESLGETHLVEERAEDGGAPTLESSKKAGGSKFKIYTRTGDAGQTSLYNGSRKSKTEVEFEALGDVDELNSAIGVAREFLDPTLTSLLQQLEEIQSRLIDVGTSIATPLSTSSKGKLERAKFPEGKVQLLEEQIDAMDEELPPLRNFILPSGGPGASFLHVARGVCRRAERKVVYLVGQNQVEEEVSRYMNRLSDYLFTAARYAALKAGRQETIYKKVT</sequence>
<proteinExistence type="inferred from homology"/>
<evidence type="ECO:0000256" key="7">
    <source>
        <dbReference type="ARBA" id="ARBA00056747"/>
    </source>
</evidence>
<keyword evidence="13" id="KW-1185">Reference proteome</keyword>
<evidence type="ECO:0000256" key="1">
    <source>
        <dbReference type="ARBA" id="ARBA00007487"/>
    </source>
</evidence>
<dbReference type="OMA" id="HQACTVV"/>
<evidence type="ECO:0000259" key="11">
    <source>
        <dbReference type="Pfam" id="PF01923"/>
    </source>
</evidence>
<dbReference type="PANTHER" id="PTHR12213">
    <property type="entry name" value="CORRINOID ADENOSYLTRANSFERASE"/>
    <property type="match status" value="1"/>
</dbReference>
<gene>
    <name evidence="12" type="ORF">KFL_000720210</name>
</gene>
<dbReference type="GO" id="GO:0009235">
    <property type="term" value="P:cobalamin metabolic process"/>
    <property type="evidence" value="ECO:0007669"/>
    <property type="project" value="UniProtKB-ARBA"/>
</dbReference>
<dbReference type="PANTHER" id="PTHR12213:SF0">
    <property type="entry name" value="CORRINOID ADENOSYLTRANSFERASE MMAB"/>
    <property type="match status" value="1"/>
</dbReference>
<evidence type="ECO:0000256" key="2">
    <source>
        <dbReference type="ARBA" id="ARBA00011233"/>
    </source>
</evidence>
<dbReference type="NCBIfam" id="TIGR00636">
    <property type="entry name" value="PduO_Nterm"/>
    <property type="match status" value="1"/>
</dbReference>
<dbReference type="Pfam" id="PF01923">
    <property type="entry name" value="Cob_adeno_trans"/>
    <property type="match status" value="1"/>
</dbReference>
<dbReference type="OrthoDB" id="549173at2759"/>
<comment type="similarity">
    <text evidence="1 10">Belongs to the Cob(I)alamin adenosyltransferase family.</text>
</comment>
<evidence type="ECO:0000313" key="13">
    <source>
        <dbReference type="Proteomes" id="UP000054558"/>
    </source>
</evidence>
<keyword evidence="3 10" id="KW-0808">Transferase</keyword>
<dbReference type="GO" id="GO:0005524">
    <property type="term" value="F:ATP binding"/>
    <property type="evidence" value="ECO:0007669"/>
    <property type="project" value="UniProtKB-UniRule"/>
</dbReference>
<comment type="catalytic activity">
    <reaction evidence="6">
        <text>cob(I)alamin-[corrinoid adenosyltransferase] + ATP = apo-[corrinoid adenosyltransferase] + adenosylcob(III)alamin + triphosphate</text>
        <dbReference type="Rhea" id="RHEA:56796"/>
        <dbReference type="Rhea" id="RHEA-COMP:14743"/>
        <dbReference type="Rhea" id="RHEA-COMP:14744"/>
        <dbReference type="ChEBI" id="CHEBI:18036"/>
        <dbReference type="ChEBI" id="CHEBI:18408"/>
        <dbReference type="ChEBI" id="CHEBI:30616"/>
        <dbReference type="ChEBI" id="CHEBI:60488"/>
        <dbReference type="ChEBI" id="CHEBI:83228"/>
    </reaction>
    <physiologicalReaction direction="left-to-right" evidence="6">
        <dbReference type="Rhea" id="RHEA:56797"/>
    </physiologicalReaction>
</comment>
<dbReference type="STRING" id="105231.A0A1Y1HTI3"/>
<evidence type="ECO:0000256" key="6">
    <source>
        <dbReference type="ARBA" id="ARBA00051988"/>
    </source>
</evidence>
<reference evidence="12 13" key="1">
    <citation type="journal article" date="2014" name="Nat. Commun.">
        <title>Klebsormidium flaccidum genome reveals primary factors for plant terrestrial adaptation.</title>
        <authorList>
            <person name="Hori K."/>
            <person name="Maruyama F."/>
            <person name="Fujisawa T."/>
            <person name="Togashi T."/>
            <person name="Yamamoto N."/>
            <person name="Seo M."/>
            <person name="Sato S."/>
            <person name="Yamada T."/>
            <person name="Mori H."/>
            <person name="Tajima N."/>
            <person name="Moriyama T."/>
            <person name="Ikeuchi M."/>
            <person name="Watanabe M."/>
            <person name="Wada H."/>
            <person name="Kobayashi K."/>
            <person name="Saito M."/>
            <person name="Masuda T."/>
            <person name="Sasaki-Sekimoto Y."/>
            <person name="Mashiguchi K."/>
            <person name="Awai K."/>
            <person name="Shimojima M."/>
            <person name="Masuda S."/>
            <person name="Iwai M."/>
            <person name="Nobusawa T."/>
            <person name="Narise T."/>
            <person name="Kondo S."/>
            <person name="Saito H."/>
            <person name="Sato R."/>
            <person name="Murakawa M."/>
            <person name="Ihara Y."/>
            <person name="Oshima-Yamada Y."/>
            <person name="Ohtaka K."/>
            <person name="Satoh M."/>
            <person name="Sonobe K."/>
            <person name="Ishii M."/>
            <person name="Ohtani R."/>
            <person name="Kanamori-Sato M."/>
            <person name="Honoki R."/>
            <person name="Miyazaki D."/>
            <person name="Mochizuki H."/>
            <person name="Umetsu J."/>
            <person name="Higashi K."/>
            <person name="Shibata D."/>
            <person name="Kamiya Y."/>
            <person name="Sato N."/>
            <person name="Nakamura Y."/>
            <person name="Tabata S."/>
            <person name="Ida S."/>
            <person name="Kurokawa K."/>
            <person name="Ohta H."/>
        </authorList>
    </citation>
    <scope>NUCLEOTIDE SEQUENCE [LARGE SCALE GENOMIC DNA]</scope>
    <source>
        <strain evidence="12 13">NIES-2285</strain>
    </source>
</reference>
<keyword evidence="4 10" id="KW-0547">Nucleotide-binding</keyword>
<dbReference type="GO" id="GO:0008817">
    <property type="term" value="F:corrinoid adenosyltransferase activity"/>
    <property type="evidence" value="ECO:0000318"/>
    <property type="project" value="GO_Central"/>
</dbReference>
<comment type="subunit">
    <text evidence="2">Homotrimer.</text>
</comment>
<evidence type="ECO:0000256" key="8">
    <source>
        <dbReference type="ARBA" id="ARBA00071654"/>
    </source>
</evidence>